<comment type="similarity">
    <text evidence="12">Belongs to the RecU family.</text>
</comment>
<evidence type="ECO:0000313" key="14">
    <source>
        <dbReference type="EMBL" id="MPN09874.1"/>
    </source>
</evidence>
<dbReference type="GO" id="GO:0004519">
    <property type="term" value="F:endonuclease activity"/>
    <property type="evidence" value="ECO:0007669"/>
    <property type="project" value="UniProtKB-KW"/>
</dbReference>
<dbReference type="InterPro" id="IPR011856">
    <property type="entry name" value="tRNA_endonuc-like_dom_sf"/>
</dbReference>
<evidence type="ECO:0000256" key="11">
    <source>
        <dbReference type="ARBA" id="ARBA00023204"/>
    </source>
</evidence>
<dbReference type="GO" id="GO:0003676">
    <property type="term" value="F:nucleic acid binding"/>
    <property type="evidence" value="ECO:0007669"/>
    <property type="project" value="InterPro"/>
</dbReference>
<accession>A0A645FBE1</accession>
<dbReference type="Gene3D" id="3.40.1350.10">
    <property type="match status" value="1"/>
</dbReference>
<dbReference type="InterPro" id="IPR011335">
    <property type="entry name" value="Restrct_endonuc-II-like"/>
</dbReference>
<keyword evidence="9" id="KW-0460">Magnesium</keyword>
<dbReference type="PIRSF" id="PIRSF037785">
    <property type="entry name" value="RecU"/>
    <property type="match status" value="1"/>
</dbReference>
<dbReference type="GO" id="GO:0006310">
    <property type="term" value="P:DNA recombination"/>
    <property type="evidence" value="ECO:0007669"/>
    <property type="project" value="UniProtKB-KW"/>
</dbReference>
<evidence type="ECO:0000256" key="7">
    <source>
        <dbReference type="ARBA" id="ARBA00022763"/>
    </source>
</evidence>
<dbReference type="AlphaFoldDB" id="A0A645FBE1"/>
<name>A0A645FBE1_9ZZZZ</name>
<dbReference type="EMBL" id="VSSQ01056001">
    <property type="protein sequence ID" value="MPN09874.1"/>
    <property type="molecule type" value="Genomic_DNA"/>
</dbReference>
<proteinExistence type="inferred from homology"/>
<evidence type="ECO:0000256" key="13">
    <source>
        <dbReference type="ARBA" id="ARBA00029523"/>
    </source>
</evidence>
<dbReference type="SUPFAM" id="SSF52980">
    <property type="entry name" value="Restriction endonuclease-like"/>
    <property type="match status" value="1"/>
</dbReference>
<keyword evidence="5" id="KW-0479">Metal-binding</keyword>
<evidence type="ECO:0000256" key="6">
    <source>
        <dbReference type="ARBA" id="ARBA00022759"/>
    </source>
</evidence>
<dbReference type="Pfam" id="PF03838">
    <property type="entry name" value="RecU"/>
    <property type="match status" value="1"/>
</dbReference>
<protein>
    <recommendedName>
        <fullName evidence="13">Holliday junction resolvase RecU</fullName>
    </recommendedName>
</protein>
<dbReference type="NCBIfam" id="NF002581">
    <property type="entry name" value="PRK02234.1-2"/>
    <property type="match status" value="1"/>
</dbReference>
<keyword evidence="6" id="KW-0255">Endonuclease</keyword>
<evidence type="ECO:0000256" key="9">
    <source>
        <dbReference type="ARBA" id="ARBA00022842"/>
    </source>
</evidence>
<keyword evidence="4" id="KW-0540">Nuclease</keyword>
<dbReference type="GO" id="GO:0005737">
    <property type="term" value="C:cytoplasm"/>
    <property type="evidence" value="ECO:0007669"/>
    <property type="project" value="UniProtKB-SubCell"/>
</dbReference>
<dbReference type="GO" id="GO:0016787">
    <property type="term" value="F:hydrolase activity"/>
    <property type="evidence" value="ECO:0007669"/>
    <property type="project" value="UniProtKB-KW"/>
</dbReference>
<keyword evidence="7" id="KW-0227">DNA damage</keyword>
<keyword evidence="3" id="KW-0963">Cytoplasm</keyword>
<evidence type="ECO:0000256" key="3">
    <source>
        <dbReference type="ARBA" id="ARBA00022490"/>
    </source>
</evidence>
<comment type="caution">
    <text evidence="14">The sequence shown here is derived from an EMBL/GenBank/DDBJ whole genome shotgun (WGS) entry which is preliminary data.</text>
</comment>
<evidence type="ECO:0000256" key="8">
    <source>
        <dbReference type="ARBA" id="ARBA00022801"/>
    </source>
</evidence>
<evidence type="ECO:0000256" key="10">
    <source>
        <dbReference type="ARBA" id="ARBA00023172"/>
    </source>
</evidence>
<dbReference type="HAMAP" id="MF_00130">
    <property type="entry name" value="RecU"/>
    <property type="match status" value="1"/>
</dbReference>
<reference evidence="14" key="1">
    <citation type="submission" date="2019-08" db="EMBL/GenBank/DDBJ databases">
        <authorList>
            <person name="Kucharzyk K."/>
            <person name="Murdoch R.W."/>
            <person name="Higgins S."/>
            <person name="Loffler F."/>
        </authorList>
    </citation>
    <scope>NUCLEOTIDE SEQUENCE</scope>
</reference>
<dbReference type="CDD" id="cd22354">
    <property type="entry name" value="RecU-like"/>
    <property type="match status" value="1"/>
</dbReference>
<evidence type="ECO:0000256" key="2">
    <source>
        <dbReference type="ARBA" id="ARBA00004496"/>
    </source>
</evidence>
<evidence type="ECO:0000256" key="5">
    <source>
        <dbReference type="ARBA" id="ARBA00022723"/>
    </source>
</evidence>
<comment type="subcellular location">
    <subcellularLocation>
        <location evidence="2">Cytoplasm</location>
    </subcellularLocation>
</comment>
<dbReference type="GO" id="GO:0006281">
    <property type="term" value="P:DNA repair"/>
    <property type="evidence" value="ECO:0007669"/>
    <property type="project" value="UniProtKB-KW"/>
</dbReference>
<organism evidence="14">
    <name type="scientific">bioreactor metagenome</name>
    <dbReference type="NCBI Taxonomy" id="1076179"/>
    <lineage>
        <taxon>unclassified sequences</taxon>
        <taxon>metagenomes</taxon>
        <taxon>ecological metagenomes</taxon>
    </lineage>
</organism>
<evidence type="ECO:0000256" key="12">
    <source>
        <dbReference type="ARBA" id="ARBA00023447"/>
    </source>
</evidence>
<evidence type="ECO:0000256" key="4">
    <source>
        <dbReference type="ARBA" id="ARBA00022722"/>
    </source>
</evidence>
<sequence>MSFEEDINISNDYYLSKGLMMVYKRPTPINVVKVDYSRKCARITDAYFEKQSTTDYNGVYKGKYIDFEAKSTKCKSSFPFSNISIHQITHLEKVVSNGGIAFFLIQFETLKKVYLLDAKWIIDFYKDAKRKSIPYETIKKEGIEIKQGYNPRLFYLDAIEQKYFK</sequence>
<dbReference type="GO" id="GO:0046872">
    <property type="term" value="F:metal ion binding"/>
    <property type="evidence" value="ECO:0007669"/>
    <property type="project" value="UniProtKB-KW"/>
</dbReference>
<keyword evidence="10" id="KW-0233">DNA recombination</keyword>
<comment type="cofactor">
    <cofactor evidence="1">
        <name>Mg(2+)</name>
        <dbReference type="ChEBI" id="CHEBI:18420"/>
    </cofactor>
</comment>
<evidence type="ECO:0000256" key="1">
    <source>
        <dbReference type="ARBA" id="ARBA00001946"/>
    </source>
</evidence>
<gene>
    <name evidence="14" type="primary">recU_6</name>
    <name evidence="14" type="ORF">SDC9_157167</name>
</gene>
<keyword evidence="8 14" id="KW-0378">Hydrolase</keyword>
<keyword evidence="11" id="KW-0234">DNA repair</keyword>
<dbReference type="InterPro" id="IPR004612">
    <property type="entry name" value="Resolv_RecU"/>
</dbReference>